<organism evidence="2 3">
    <name type="scientific">Caligus rogercresseyi</name>
    <name type="common">Sea louse</name>
    <dbReference type="NCBI Taxonomy" id="217165"/>
    <lineage>
        <taxon>Eukaryota</taxon>
        <taxon>Metazoa</taxon>
        <taxon>Ecdysozoa</taxon>
        <taxon>Arthropoda</taxon>
        <taxon>Crustacea</taxon>
        <taxon>Multicrustacea</taxon>
        <taxon>Hexanauplia</taxon>
        <taxon>Copepoda</taxon>
        <taxon>Siphonostomatoida</taxon>
        <taxon>Caligidae</taxon>
        <taxon>Caligus</taxon>
    </lineage>
</organism>
<feature type="compositionally biased region" description="Polar residues" evidence="1">
    <location>
        <begin position="122"/>
        <end position="132"/>
    </location>
</feature>
<dbReference type="Proteomes" id="UP000595437">
    <property type="component" value="Chromosome 4"/>
</dbReference>
<name>A0A7T8KCR6_CALRO</name>
<dbReference type="EMBL" id="CP045893">
    <property type="protein sequence ID" value="QQP53520.1"/>
    <property type="molecule type" value="Genomic_DNA"/>
</dbReference>
<protein>
    <submittedName>
        <fullName evidence="2">Uncharacterized protein</fullName>
    </submittedName>
</protein>
<feature type="non-terminal residue" evidence="2">
    <location>
        <position position="149"/>
    </location>
</feature>
<keyword evidence="3" id="KW-1185">Reference proteome</keyword>
<evidence type="ECO:0000313" key="2">
    <source>
        <dbReference type="EMBL" id="QQP53520.1"/>
    </source>
</evidence>
<reference evidence="3" key="1">
    <citation type="submission" date="2021-01" db="EMBL/GenBank/DDBJ databases">
        <title>Caligus Genome Assembly.</title>
        <authorList>
            <person name="Gallardo-Escarate C."/>
        </authorList>
    </citation>
    <scope>NUCLEOTIDE SEQUENCE [LARGE SCALE GENOMIC DNA]</scope>
</reference>
<evidence type="ECO:0000313" key="3">
    <source>
        <dbReference type="Proteomes" id="UP000595437"/>
    </source>
</evidence>
<gene>
    <name evidence="2" type="ORF">FKW44_006026</name>
</gene>
<evidence type="ECO:0000256" key="1">
    <source>
        <dbReference type="SAM" id="MobiDB-lite"/>
    </source>
</evidence>
<dbReference type="OrthoDB" id="7540217at2759"/>
<dbReference type="AlphaFoldDB" id="A0A7T8KCR6"/>
<sequence length="149" mass="17025">MVSSYDEIKGYKWNEEHLSEISNSTIPSTLGVNLRTVQRIRKKLEDTWDADVTIKWAYKEEGAAMKVMYTNFVDKVMKMVEGDPTRSMKQKTIRDCISEKFKLQELQDAEGKRQKAHGVNKIAQTSSSTQRSPGCCGFSLIEINSVKIR</sequence>
<feature type="region of interest" description="Disordered" evidence="1">
    <location>
        <begin position="112"/>
        <end position="132"/>
    </location>
</feature>
<proteinExistence type="predicted"/>
<accession>A0A7T8KCR6</accession>